<accession>A0A7W4V6J2</accession>
<gene>
    <name evidence="1" type="ORF">FHX61_000637</name>
</gene>
<evidence type="ECO:0000313" key="2">
    <source>
        <dbReference type="Proteomes" id="UP000578036"/>
    </source>
</evidence>
<sequence length="328" mass="36511">MSENSKIEWTDHTFNPWEGCQKVGPGCDHCYAETRNARFAGGVAVNWGPGAPRRRTSPANWRKPIQWNARHDAFFAAHGRRQRVFCASLADVFDNAVGNTWRAELLALIWRTPNLDWLLLTKRIGNVPALMEECTEPGKDWELPPNVWLGATITSQAEADRDVPKLLATPARVRFLSMEPLLGPVDLLKNGDTLCRCDGCLRMASEYPESAGLQRIDWVIVGGESGAGARPMHPDWARSLRDQCAAAGVPFLFKQWGEWRHMDVEEQRSNLDAVVRGRTTAWPDGTIGFGDFRANGGYGKPIFRLGKKAAGRLLDGVQHDGFPARRAP</sequence>
<organism evidence="1 2">
    <name type="scientific">Cupriavidus alkaliphilus</name>
    <dbReference type="NCBI Taxonomy" id="942866"/>
    <lineage>
        <taxon>Bacteria</taxon>
        <taxon>Pseudomonadati</taxon>
        <taxon>Pseudomonadota</taxon>
        <taxon>Betaproteobacteria</taxon>
        <taxon>Burkholderiales</taxon>
        <taxon>Burkholderiaceae</taxon>
        <taxon>Cupriavidus</taxon>
    </lineage>
</organism>
<name>A0A7W4V6J2_9BURK</name>
<dbReference type="InterPro" id="IPR011101">
    <property type="entry name" value="DUF5131"/>
</dbReference>
<proteinExistence type="predicted"/>
<dbReference type="EMBL" id="JACHWF010000001">
    <property type="protein sequence ID" value="MBB3006021.1"/>
    <property type="molecule type" value="Genomic_DNA"/>
</dbReference>
<dbReference type="Pfam" id="PF07505">
    <property type="entry name" value="DUF5131"/>
    <property type="match status" value="1"/>
</dbReference>
<dbReference type="Proteomes" id="UP000578036">
    <property type="component" value="Unassembled WGS sequence"/>
</dbReference>
<keyword evidence="2" id="KW-1185">Reference proteome</keyword>
<dbReference type="AlphaFoldDB" id="A0A7W4V6J2"/>
<comment type="caution">
    <text evidence="1">The sequence shown here is derived from an EMBL/GenBank/DDBJ whole genome shotgun (WGS) entry which is preliminary data.</text>
</comment>
<reference evidence="1 2" key="1">
    <citation type="submission" date="2020-08" db="EMBL/GenBank/DDBJ databases">
        <title>Genomic Encyclopedia of Type Strains, Phase IV (KMG-V): Genome sequencing to study the core and pangenomes of soil and plant-associated prokaryotes.</title>
        <authorList>
            <person name="Whitman W."/>
        </authorList>
    </citation>
    <scope>NUCLEOTIDE SEQUENCE [LARGE SCALE GENOMIC DNA]</scope>
    <source>
        <strain evidence="1 2">SLV-2362</strain>
    </source>
</reference>
<protein>
    <submittedName>
        <fullName evidence="1">Protein gp37</fullName>
    </submittedName>
</protein>
<dbReference type="RefSeq" id="WP_183298553.1">
    <property type="nucleotide sequence ID" value="NZ_JACHWF010000001.1"/>
</dbReference>
<evidence type="ECO:0000313" key="1">
    <source>
        <dbReference type="EMBL" id="MBB3006021.1"/>
    </source>
</evidence>